<accession>A0A4R4ZNN0</accession>
<dbReference type="EMBL" id="SMKX01000051">
    <property type="protein sequence ID" value="TDD58502.1"/>
    <property type="molecule type" value="Genomic_DNA"/>
</dbReference>
<evidence type="ECO:0000313" key="1">
    <source>
        <dbReference type="EMBL" id="TDD58502.1"/>
    </source>
</evidence>
<evidence type="ECO:0000313" key="2">
    <source>
        <dbReference type="Proteomes" id="UP000295124"/>
    </source>
</evidence>
<reference evidence="1 2" key="1">
    <citation type="submission" date="2019-03" db="EMBL/GenBank/DDBJ databases">
        <title>Draft genome sequences of novel Actinobacteria.</title>
        <authorList>
            <person name="Sahin N."/>
            <person name="Ay H."/>
            <person name="Saygin H."/>
        </authorList>
    </citation>
    <scope>NUCLEOTIDE SEQUENCE [LARGE SCALE GENOMIC DNA]</scope>
    <source>
        <strain evidence="1 2">JCM 13523</strain>
    </source>
</reference>
<gene>
    <name evidence="1" type="ORF">E1263_18950</name>
</gene>
<proteinExistence type="predicted"/>
<dbReference type="Proteomes" id="UP000295124">
    <property type="component" value="Unassembled WGS sequence"/>
</dbReference>
<dbReference type="RefSeq" id="WP_132169145.1">
    <property type="nucleotide sequence ID" value="NZ_SMKX01000051.1"/>
</dbReference>
<dbReference type="SUPFAM" id="SSF110849">
    <property type="entry name" value="ParB/Sulfiredoxin"/>
    <property type="match status" value="1"/>
</dbReference>
<dbReference type="AlphaFoldDB" id="A0A4R4ZNN0"/>
<keyword evidence="2" id="KW-1185">Reference proteome</keyword>
<dbReference type="OrthoDB" id="3828191at2"/>
<organism evidence="1 2">
    <name type="scientific">Kribbella antibiotica</name>
    <dbReference type="NCBI Taxonomy" id="190195"/>
    <lineage>
        <taxon>Bacteria</taxon>
        <taxon>Bacillati</taxon>
        <taxon>Actinomycetota</taxon>
        <taxon>Actinomycetes</taxon>
        <taxon>Propionibacteriales</taxon>
        <taxon>Kribbellaceae</taxon>
        <taxon>Kribbella</taxon>
    </lineage>
</organism>
<name>A0A4R4ZNN0_9ACTN</name>
<sequence length="136" mass="15533">MNRKPFPLEIPPVLRPYILDFHWDLAALHALALPRVDVTVAELDHHLDLPFWAYAGRPFQVIPHQVAADPLRFHEQYARTLVADLAHPLDVVRRPDGRLTILDGVHRLLRAELGGVELVDVRVLDWERLGEIAVPD</sequence>
<dbReference type="InterPro" id="IPR036086">
    <property type="entry name" value="ParB/Sulfiredoxin_sf"/>
</dbReference>
<comment type="caution">
    <text evidence="1">The sequence shown here is derived from an EMBL/GenBank/DDBJ whole genome shotgun (WGS) entry which is preliminary data.</text>
</comment>
<protein>
    <submittedName>
        <fullName evidence="1">Uncharacterized protein</fullName>
    </submittedName>
</protein>